<dbReference type="PRINTS" id="PR00065">
    <property type="entry name" value="TEADOMAIN"/>
</dbReference>
<feature type="region of interest" description="Disordered" evidence="3">
    <location>
        <begin position="537"/>
        <end position="563"/>
    </location>
</feature>
<dbReference type="InterPro" id="IPR000818">
    <property type="entry name" value="TEA/ATTS_dom"/>
</dbReference>
<feature type="compositionally biased region" description="Basic residues" evidence="3">
    <location>
        <begin position="1"/>
        <end position="14"/>
    </location>
</feature>
<reference evidence="5" key="1">
    <citation type="submission" date="2023-03" db="EMBL/GenBank/DDBJ databases">
        <title>Mating type loci evolution in Malassezia.</title>
        <authorList>
            <person name="Coelho M.A."/>
        </authorList>
    </citation>
    <scope>NUCLEOTIDE SEQUENCE</scope>
    <source>
        <strain evidence="5">CBS 11721</strain>
    </source>
</reference>
<evidence type="ECO:0000256" key="1">
    <source>
        <dbReference type="ARBA" id="ARBA00008421"/>
    </source>
</evidence>
<dbReference type="InterPro" id="IPR013893">
    <property type="entry name" value="RNase_P_Rpp40"/>
</dbReference>
<evidence type="ECO:0000313" key="5">
    <source>
        <dbReference type="EMBL" id="WFD36086.1"/>
    </source>
</evidence>
<dbReference type="GO" id="GO:0000447">
    <property type="term" value="P:endonucleolytic cleavage in ITS1 to separate SSU-rRNA from 5.8S rRNA and LSU-rRNA from tricistronic rRNA transcript (SSU-rRNA, 5.8S rRNA, LSU-rRNA)"/>
    <property type="evidence" value="ECO:0007669"/>
    <property type="project" value="TreeGrafter"/>
</dbReference>
<organism evidence="5 6">
    <name type="scientific">Malassezia cuniculi</name>
    <dbReference type="NCBI Taxonomy" id="948313"/>
    <lineage>
        <taxon>Eukaryota</taxon>
        <taxon>Fungi</taxon>
        <taxon>Dikarya</taxon>
        <taxon>Basidiomycota</taxon>
        <taxon>Ustilaginomycotina</taxon>
        <taxon>Malasseziomycetes</taxon>
        <taxon>Malasseziales</taxon>
        <taxon>Malasseziaceae</taxon>
        <taxon>Malassezia</taxon>
    </lineage>
</organism>
<dbReference type="PANTHER" id="PTHR15396:SF1">
    <property type="entry name" value="RIBONUCLEASE P PROTEIN SUBUNIT P40"/>
    <property type="match status" value="1"/>
</dbReference>
<dbReference type="GO" id="GO:0000171">
    <property type="term" value="F:ribonuclease MRP activity"/>
    <property type="evidence" value="ECO:0007669"/>
    <property type="project" value="TreeGrafter"/>
</dbReference>
<feature type="DNA-binding region" description="TEA" evidence="2">
    <location>
        <begin position="682"/>
        <end position="756"/>
    </location>
</feature>
<dbReference type="Proteomes" id="UP001219933">
    <property type="component" value="Chromosome 4"/>
</dbReference>
<proteinExistence type="inferred from homology"/>
<gene>
    <name evidence="5" type="ORF">MCUN1_002957</name>
</gene>
<dbReference type="PANTHER" id="PTHR15396">
    <property type="entry name" value="RIBONUCLEASE P PROTEIN SUBUNIT P40"/>
    <property type="match status" value="1"/>
</dbReference>
<dbReference type="EMBL" id="CP119880">
    <property type="protein sequence ID" value="WFD36086.1"/>
    <property type="molecule type" value="Genomic_DNA"/>
</dbReference>
<feature type="compositionally biased region" description="Low complexity" evidence="3">
    <location>
        <begin position="1402"/>
        <end position="1413"/>
    </location>
</feature>
<evidence type="ECO:0000256" key="3">
    <source>
        <dbReference type="SAM" id="MobiDB-lite"/>
    </source>
</evidence>
<feature type="compositionally biased region" description="Polar residues" evidence="3">
    <location>
        <begin position="1414"/>
        <end position="1429"/>
    </location>
</feature>
<dbReference type="GO" id="GO:0004526">
    <property type="term" value="F:ribonuclease P activity"/>
    <property type="evidence" value="ECO:0007669"/>
    <property type="project" value="TreeGrafter"/>
</dbReference>
<accession>A0AAF0EXG1</accession>
<keyword evidence="6" id="KW-1185">Reference proteome</keyword>
<dbReference type="Pfam" id="PF01285">
    <property type="entry name" value="TEA"/>
    <property type="match status" value="1"/>
</dbReference>
<dbReference type="GO" id="GO:0001682">
    <property type="term" value="P:tRNA 5'-leader removal"/>
    <property type="evidence" value="ECO:0007669"/>
    <property type="project" value="InterPro"/>
</dbReference>
<evidence type="ECO:0000259" key="4">
    <source>
        <dbReference type="PROSITE" id="PS51088"/>
    </source>
</evidence>
<dbReference type="GO" id="GO:0003700">
    <property type="term" value="F:DNA-binding transcription factor activity"/>
    <property type="evidence" value="ECO:0007669"/>
    <property type="project" value="InterPro"/>
</dbReference>
<dbReference type="InterPro" id="IPR038096">
    <property type="entry name" value="TEA/ATTS_sf"/>
</dbReference>
<dbReference type="SMART" id="SM00426">
    <property type="entry name" value="TEA"/>
    <property type="match status" value="1"/>
</dbReference>
<protein>
    <recommendedName>
        <fullName evidence="4">TEA domain-containing protein</fullName>
    </recommendedName>
</protein>
<dbReference type="PROSITE" id="PS51088">
    <property type="entry name" value="TEA_2"/>
    <property type="match status" value="1"/>
</dbReference>
<name>A0AAF0EXG1_9BASI</name>
<feature type="compositionally biased region" description="Low complexity" evidence="3">
    <location>
        <begin position="553"/>
        <end position="563"/>
    </location>
</feature>
<feature type="region of interest" description="Disordered" evidence="3">
    <location>
        <begin position="1142"/>
        <end position="1197"/>
    </location>
</feature>
<evidence type="ECO:0000313" key="6">
    <source>
        <dbReference type="Proteomes" id="UP001219933"/>
    </source>
</evidence>
<dbReference type="Gene3D" id="6.10.20.40">
    <property type="entry name" value="TEA/ATTS domain"/>
    <property type="match status" value="1"/>
</dbReference>
<dbReference type="GO" id="GO:0030681">
    <property type="term" value="C:multimeric ribonuclease P complex"/>
    <property type="evidence" value="ECO:0007669"/>
    <property type="project" value="TreeGrafter"/>
</dbReference>
<feature type="domain" description="TEA" evidence="4">
    <location>
        <begin position="682"/>
        <end position="756"/>
    </location>
</feature>
<comment type="similarity">
    <text evidence="1">Belongs to the TEC1 family.</text>
</comment>
<feature type="region of interest" description="Disordered" evidence="3">
    <location>
        <begin position="1"/>
        <end position="22"/>
    </location>
</feature>
<dbReference type="GO" id="GO:0000172">
    <property type="term" value="C:ribonuclease MRP complex"/>
    <property type="evidence" value="ECO:0007669"/>
    <property type="project" value="TreeGrafter"/>
</dbReference>
<evidence type="ECO:0000256" key="2">
    <source>
        <dbReference type="PROSITE-ProRule" id="PRU00505"/>
    </source>
</evidence>
<dbReference type="Pfam" id="PF08584">
    <property type="entry name" value="Ribonuc_P_40"/>
    <property type="match status" value="1"/>
</dbReference>
<feature type="region of interest" description="Disordered" evidence="3">
    <location>
        <begin position="1402"/>
        <end position="1429"/>
    </location>
</feature>
<sequence>MLAVRSTHKRKRSSARADGKRGAAEGAGRVIVNTLSCATTQSVVQTHPFNYMLDVIVPKNAPQLESDIRAAAQTARPYVARVTASMFLEPSFVAQYIRSGSLYALSTSALDSDDMLCIDGNGMLVLSLLKDTYQTLGLVGRPSRFGYGSSGRAGDRKSGAMSRYIVELPLLAPSFVPGKRGYERALQCLRSWDEQRSNEPSWTVLMTWTPPENTTGSAAAAAEIQVPPPCSLRPLPLEVSAKHVSDAWVPSVSGCLGDEASLDMLEWCGLAILASPRLLTFSAQHTPVAGYTPPPSAAGDYMHVRVRGFIAPALAAQVLGFVSAWAQQEHTWCYVGVTGFADAPIAWQSAHPGVGLALGSGRSIIAGDDATRKCSRRKVHNKGYIRTGETEHGILRTGENGWYYEGYTRAALITAATSHLVFLITPGLVPKPTMAYDYMAGTSYGAMPPVGHMFPELGSYSSPLMADPMNANMMHLPFSDEVQGLGIEHPPSEIKRRRTIAGHHPGSLEMDPDSSFEQAPQQMHQYVFSNPGLYQTPPHPSALGLSPNVLPMSATDTSSTASSASIASYQSHMHNMSPLAHRGAPRVSLDDRAGIHMPDLTKATLFPEAAQMRRAQSYSSPSSMVMMDPEFVFQMPGSISMNASPHLGTQQLPLSRCQLPQQMQRQSSAPTIPRIGRERAEKKASTDVWPDDVEVAFWEALRLIPKLGRRKVLVNGKPCGRNELIADYIERKTNKTRSRKQVSSHIQVLKNIKRNDPEFQQLISEPIKEEDYYTPAGGMMYAQSLAEYSNGLLGVSLTSGDSTFSPKTPVSPIHAGVSPIGSPMSSTGFLSAALSDLHFQSPQLNSRSLGTPGAVKTEVAHGSIMPAAFSMWVHSSNSEDKHVYAKLDLMTMSNVIMNGAHLPGISFTSPGVSPKRFPRLAEMHAKLDCQFLHVHVPLSIPRLDPSKPRYDRFSTALMLTSRKNTALTSVTTVYSQGKSVLSLVEPLEAPRPLIQRRDSGRSPMLGGASLEDDRSAEPFRWAYQAPFATDFWANFLSRNHPVHIYNNGQGESPSFAKEPSERAALGMAVSGVTFVQEFVIPNDSAPMASQAYENEAETDTSLPSSGSKIGEVVLVIAWELECVEALGKMPGVPVVSAFARRVTSSPVPGSAEPRRSTDNGARPPPHSAPLASTTTPIKRSSPHSVIDTPTSSNGACLGLQLHPGDSSGDNIMPSVVHTNATPEKNVDKVKFERTRSASCFDSTGGPGDELRKSHTLPVAPMLRVSIDDDHNGKGSWPPSLFGEMVPSPLASEVSLSQSPVIGGSGMLSMASPEMQQSASMQQMLDANEPFGVPRTTRANSTSLLETGDSSVFGSLCSSLPTAGMDHGLTDSGFLGHSRLNSQGTSNMWGLYPDFVDNSMSVNSSDLSSDPLSPTAITSGQSGSLDTSSIAPGRDATLLSAL</sequence>